<dbReference type="Proteomes" id="UP000293142">
    <property type="component" value="Unassembled WGS sequence"/>
</dbReference>
<feature type="domain" description="Rhamnogalacturonase A/B/Epimerase-like pectate lyase" evidence="1">
    <location>
        <begin position="17"/>
        <end position="218"/>
    </location>
</feature>
<dbReference type="SUPFAM" id="SSF51126">
    <property type="entry name" value="Pectin lyase-like"/>
    <property type="match status" value="1"/>
</dbReference>
<comment type="caution">
    <text evidence="2">The sequence shown here is derived from an EMBL/GenBank/DDBJ whole genome shotgun (WGS) entry which is preliminary data.</text>
</comment>
<dbReference type="InterPro" id="IPR011050">
    <property type="entry name" value="Pectin_lyase_fold/virulence"/>
</dbReference>
<dbReference type="OrthoDB" id="2658898at2"/>
<evidence type="ECO:0000313" key="3">
    <source>
        <dbReference type="Proteomes" id="UP000293142"/>
    </source>
</evidence>
<evidence type="ECO:0000259" key="1">
    <source>
        <dbReference type="Pfam" id="PF12708"/>
    </source>
</evidence>
<proteinExistence type="predicted"/>
<dbReference type="Gene3D" id="2.160.20.10">
    <property type="entry name" value="Single-stranded right-handed beta-helix, Pectin lyase-like"/>
    <property type="match status" value="1"/>
</dbReference>
<evidence type="ECO:0000313" key="2">
    <source>
        <dbReference type="EMBL" id="TBL70853.1"/>
    </source>
</evidence>
<name>A0A4Q9DI25_9BACL</name>
<dbReference type="InterPro" id="IPR012334">
    <property type="entry name" value="Pectin_lyas_fold"/>
</dbReference>
<accession>A0A4Q9DI25</accession>
<dbReference type="EMBL" id="SIRE01000029">
    <property type="protein sequence ID" value="TBL70853.1"/>
    <property type="molecule type" value="Genomic_DNA"/>
</dbReference>
<dbReference type="Pfam" id="PF12708">
    <property type="entry name" value="Pect-lyase_RHGA_epim"/>
    <property type="match status" value="1"/>
</dbReference>
<organism evidence="2 3">
    <name type="scientific">Paenibacillus thalictri</name>
    <dbReference type="NCBI Taxonomy" id="2527873"/>
    <lineage>
        <taxon>Bacteria</taxon>
        <taxon>Bacillati</taxon>
        <taxon>Bacillota</taxon>
        <taxon>Bacilli</taxon>
        <taxon>Bacillales</taxon>
        <taxon>Paenibacillaceae</taxon>
        <taxon>Paenibacillus</taxon>
    </lineage>
</organism>
<protein>
    <recommendedName>
        <fullName evidence="1">Rhamnogalacturonase A/B/Epimerase-like pectate lyase domain-containing protein</fullName>
    </recommendedName>
</protein>
<sequence length="538" mass="57778">MNIGGLYMATPSFNGLIDVMQYGAKGNGSTDDYAAIVKALAACKAGYVLYFPPSSGYAVSQPIVVSTAVHVQMDSPIIYTGSSDVTALTVGIASTDFEMLNLKLNVVRGTLSSWKSENNIGIKLLNLNTCQVNVVQTRGFTIGLQCIGTSNNGFAYNQVVLGNILNNKISIDLTNATNGWCNENLFLSGQIANWSDVYPTQNKIGVRITSQDKIYTNNNNNFFIKASFEFQGTSQKLPVLIEYGSQNGFLSCRSESGAAYFAQVLNNSTENYFDLGYTANQSEVILDQSLYPANFLTTRRTKFLQETGNMVFLSGALPKKAVPYDAKNVNLADVAIFSGTSIQKFGTGITMNTDYLQVASGTGIGVLVNTTNAKRFVVKRDTISPYDGRVAIKCYDSSGNPLTDKGSPLVKGTAYSVPAWYKDTFGGVYQMQGDSPMDFYFQVDASVKSIAIIVTAGTNPLQIRSFSVATADGDTAAAWSGIPEMALGTNYALQTPTMGSWTKGKMILNDKPASGSPIGWVCVQSGTPGSWKPYGSIS</sequence>
<keyword evidence="3" id="KW-1185">Reference proteome</keyword>
<dbReference type="InterPro" id="IPR024535">
    <property type="entry name" value="RHGA/B-epi-like_pectate_lyase"/>
</dbReference>
<dbReference type="AlphaFoldDB" id="A0A4Q9DI25"/>
<reference evidence="2 3" key="1">
    <citation type="submission" date="2019-02" db="EMBL/GenBank/DDBJ databases">
        <title>Paenibacillus sp. nov., isolated from surface-sterilized tissue of Thalictrum simplex L.</title>
        <authorList>
            <person name="Tuo L."/>
        </authorList>
    </citation>
    <scope>NUCLEOTIDE SEQUENCE [LARGE SCALE GENOMIC DNA]</scope>
    <source>
        <strain evidence="2 3">N2SHLJ1</strain>
    </source>
</reference>
<gene>
    <name evidence="2" type="ORF">EYB31_31915</name>
</gene>